<reference evidence="1" key="1">
    <citation type="submission" date="2018-11" db="EMBL/GenBank/DDBJ databases">
        <authorList>
            <person name="Alioto T."/>
            <person name="Alioto T."/>
        </authorList>
    </citation>
    <scope>NUCLEOTIDE SEQUENCE</scope>
</reference>
<protein>
    <submittedName>
        <fullName evidence="1">Uncharacterized protein</fullName>
    </submittedName>
</protein>
<name>A0A8B6DL19_MYTGA</name>
<evidence type="ECO:0000313" key="2">
    <source>
        <dbReference type="Proteomes" id="UP000596742"/>
    </source>
</evidence>
<proteinExistence type="predicted"/>
<comment type="caution">
    <text evidence="1">The sequence shown here is derived from an EMBL/GenBank/DDBJ whole genome shotgun (WGS) entry which is preliminary data.</text>
</comment>
<gene>
    <name evidence="1" type="ORF">MGAL_10B084021</name>
</gene>
<dbReference type="EMBL" id="UYJE01003622">
    <property type="protein sequence ID" value="VDI20825.1"/>
    <property type="molecule type" value="Genomic_DNA"/>
</dbReference>
<accession>A0A8B6DL19</accession>
<sequence length="254" mass="29892">MNRNSRNDGKDDEQYVHGLRKITYWGKYGVRCFPYRGSRRYSPCVYKSDDGGIIISNDVFGLTIRQFERRYKACLDRRKAHEQYILNQRYSDKTLDDYHLEYLENCRYSNEEYLSWSGNNLKDTFLYERLVNTVGTEIDIRKRQQLFIIQDMINYTNQSIATLISNESLAEGLDLPGSDMDILFVIEELDVIQDVMNMKHPVQRTTMVMETDNDHPGFSRHRLIAESDGTNDILTNKCFESISRGIYLSVRRNL</sequence>
<dbReference type="Proteomes" id="UP000596742">
    <property type="component" value="Unassembled WGS sequence"/>
</dbReference>
<evidence type="ECO:0000313" key="1">
    <source>
        <dbReference type="EMBL" id="VDI20825.1"/>
    </source>
</evidence>
<dbReference type="AlphaFoldDB" id="A0A8B6DL19"/>
<organism evidence="1 2">
    <name type="scientific">Mytilus galloprovincialis</name>
    <name type="common">Mediterranean mussel</name>
    <dbReference type="NCBI Taxonomy" id="29158"/>
    <lineage>
        <taxon>Eukaryota</taxon>
        <taxon>Metazoa</taxon>
        <taxon>Spiralia</taxon>
        <taxon>Lophotrochozoa</taxon>
        <taxon>Mollusca</taxon>
        <taxon>Bivalvia</taxon>
        <taxon>Autobranchia</taxon>
        <taxon>Pteriomorphia</taxon>
        <taxon>Mytilida</taxon>
        <taxon>Mytiloidea</taxon>
        <taxon>Mytilidae</taxon>
        <taxon>Mytilinae</taxon>
        <taxon>Mytilus</taxon>
    </lineage>
</organism>
<keyword evidence="2" id="KW-1185">Reference proteome</keyword>